<dbReference type="AlphaFoldDB" id="D0MJA4"/>
<sequence>MARLLLLGGALLLTGWWFRHQKGSVRRSASAEEIFLFV</sequence>
<protein>
    <submittedName>
        <fullName evidence="1">Uncharacterized protein</fullName>
    </submittedName>
</protein>
<accession>D0MJA4</accession>
<evidence type="ECO:0000313" key="1">
    <source>
        <dbReference type="EMBL" id="ACY48562.1"/>
    </source>
</evidence>
<dbReference type="HOGENOM" id="CLU_3332266_0_0_10"/>
<gene>
    <name evidence="1" type="ordered locus">Rmar_1676</name>
</gene>
<dbReference type="EMBL" id="CP001807">
    <property type="protein sequence ID" value="ACY48562.1"/>
    <property type="molecule type" value="Genomic_DNA"/>
</dbReference>
<dbReference type="KEGG" id="rmr:Rmar_1676"/>
<evidence type="ECO:0000313" key="2">
    <source>
        <dbReference type="Proteomes" id="UP000002221"/>
    </source>
</evidence>
<dbReference type="STRING" id="518766.Rmar_1676"/>
<reference evidence="1 2" key="1">
    <citation type="journal article" date="2009" name="Stand. Genomic Sci.">
        <title>Complete genome sequence of Rhodothermus marinus type strain (R-10).</title>
        <authorList>
            <person name="Nolan M."/>
            <person name="Tindall B.J."/>
            <person name="Pomrenke H."/>
            <person name="Lapidus A."/>
            <person name="Copeland A."/>
            <person name="Glavina Del Rio T."/>
            <person name="Lucas S."/>
            <person name="Chen F."/>
            <person name="Tice H."/>
            <person name="Cheng J.F."/>
            <person name="Saunders E."/>
            <person name="Han C."/>
            <person name="Bruce D."/>
            <person name="Goodwin L."/>
            <person name="Chain P."/>
            <person name="Pitluck S."/>
            <person name="Ovchinikova G."/>
            <person name="Pati A."/>
            <person name="Ivanova N."/>
            <person name="Mavromatis K."/>
            <person name="Chen A."/>
            <person name="Palaniappan K."/>
            <person name="Land M."/>
            <person name="Hauser L."/>
            <person name="Chang Y.J."/>
            <person name="Jeffries C.D."/>
            <person name="Brettin T."/>
            <person name="Goker M."/>
            <person name="Bristow J."/>
            <person name="Eisen J.A."/>
            <person name="Markowitz V."/>
            <person name="Hugenholtz P."/>
            <person name="Kyrpides N.C."/>
            <person name="Klenk H.P."/>
            <person name="Detter J.C."/>
        </authorList>
    </citation>
    <scope>NUCLEOTIDE SEQUENCE [LARGE SCALE GENOMIC DNA]</scope>
    <source>
        <strain evidence="2">ATCC 43812 / DSM 4252 / R-10</strain>
    </source>
</reference>
<dbReference type="Proteomes" id="UP000002221">
    <property type="component" value="Chromosome"/>
</dbReference>
<name>D0MJA4_RHOM4</name>
<proteinExistence type="predicted"/>
<keyword evidence="2" id="KW-1185">Reference proteome</keyword>
<organism evidence="1 2">
    <name type="scientific">Rhodothermus marinus (strain ATCC 43812 / DSM 4252 / R-10)</name>
    <name type="common">Rhodothermus obamensis</name>
    <dbReference type="NCBI Taxonomy" id="518766"/>
    <lineage>
        <taxon>Bacteria</taxon>
        <taxon>Pseudomonadati</taxon>
        <taxon>Rhodothermota</taxon>
        <taxon>Rhodothermia</taxon>
        <taxon>Rhodothermales</taxon>
        <taxon>Rhodothermaceae</taxon>
        <taxon>Rhodothermus</taxon>
    </lineage>
</organism>